<dbReference type="SUPFAM" id="SSF56801">
    <property type="entry name" value="Acetyl-CoA synthetase-like"/>
    <property type="match status" value="1"/>
</dbReference>
<keyword evidence="3" id="KW-1185">Reference proteome</keyword>
<dbReference type="RefSeq" id="XP_040662478.1">
    <property type="nucleotide sequence ID" value="XM_040816557.1"/>
</dbReference>
<dbReference type="VEuPathDB" id="FungiDB:ASPVEDRAFT_78470"/>
<proteinExistence type="predicted"/>
<feature type="domain" description="AMP-dependent synthetase/ligase" evidence="1">
    <location>
        <begin position="27"/>
        <end position="104"/>
    </location>
</feature>
<gene>
    <name evidence="2" type="ORF">ASPVEDRAFT_78470</name>
</gene>
<dbReference type="EMBL" id="KV878125">
    <property type="protein sequence ID" value="OJI96715.1"/>
    <property type="molecule type" value="Genomic_DNA"/>
</dbReference>
<dbReference type="InterPro" id="IPR042099">
    <property type="entry name" value="ANL_N_sf"/>
</dbReference>
<protein>
    <recommendedName>
        <fullName evidence="1">AMP-dependent synthetase/ligase domain-containing protein</fullName>
    </recommendedName>
</protein>
<dbReference type="Gene3D" id="3.40.50.12780">
    <property type="entry name" value="N-terminal domain of ligase-like"/>
    <property type="match status" value="1"/>
</dbReference>
<dbReference type="GeneID" id="63732068"/>
<dbReference type="OrthoDB" id="4423949at2759"/>
<dbReference type="Proteomes" id="UP000184073">
    <property type="component" value="Unassembled WGS sequence"/>
</dbReference>
<dbReference type="InterPro" id="IPR000873">
    <property type="entry name" value="AMP-dep_synth/lig_dom"/>
</dbReference>
<reference evidence="3" key="1">
    <citation type="journal article" date="2017" name="Genome Biol.">
        <title>Comparative genomics reveals high biological diversity and specific adaptations in the industrially and medically important fungal genus Aspergillus.</title>
        <authorList>
            <person name="de Vries R.P."/>
            <person name="Riley R."/>
            <person name="Wiebenga A."/>
            <person name="Aguilar-Osorio G."/>
            <person name="Amillis S."/>
            <person name="Uchima C.A."/>
            <person name="Anderluh G."/>
            <person name="Asadollahi M."/>
            <person name="Askin M."/>
            <person name="Barry K."/>
            <person name="Battaglia E."/>
            <person name="Bayram O."/>
            <person name="Benocci T."/>
            <person name="Braus-Stromeyer S.A."/>
            <person name="Caldana C."/>
            <person name="Canovas D."/>
            <person name="Cerqueira G.C."/>
            <person name="Chen F."/>
            <person name="Chen W."/>
            <person name="Choi C."/>
            <person name="Clum A."/>
            <person name="Dos Santos R.A."/>
            <person name="Damasio A.R."/>
            <person name="Diallinas G."/>
            <person name="Emri T."/>
            <person name="Fekete E."/>
            <person name="Flipphi M."/>
            <person name="Freyberg S."/>
            <person name="Gallo A."/>
            <person name="Gournas C."/>
            <person name="Habgood R."/>
            <person name="Hainaut M."/>
            <person name="Harispe M.L."/>
            <person name="Henrissat B."/>
            <person name="Hilden K.S."/>
            <person name="Hope R."/>
            <person name="Hossain A."/>
            <person name="Karabika E."/>
            <person name="Karaffa L."/>
            <person name="Karanyi Z."/>
            <person name="Krasevec N."/>
            <person name="Kuo A."/>
            <person name="Kusch H."/>
            <person name="LaButti K."/>
            <person name="Lagendijk E.L."/>
            <person name="Lapidus A."/>
            <person name="Levasseur A."/>
            <person name="Lindquist E."/>
            <person name="Lipzen A."/>
            <person name="Logrieco A.F."/>
            <person name="MacCabe A."/>
            <person name="Maekelae M.R."/>
            <person name="Malavazi I."/>
            <person name="Melin P."/>
            <person name="Meyer V."/>
            <person name="Mielnichuk N."/>
            <person name="Miskei M."/>
            <person name="Molnar A.P."/>
            <person name="Mule G."/>
            <person name="Ngan C.Y."/>
            <person name="Orejas M."/>
            <person name="Orosz E."/>
            <person name="Ouedraogo J.P."/>
            <person name="Overkamp K.M."/>
            <person name="Park H.-S."/>
            <person name="Perrone G."/>
            <person name="Piumi F."/>
            <person name="Punt P.J."/>
            <person name="Ram A.F."/>
            <person name="Ramon A."/>
            <person name="Rauscher S."/>
            <person name="Record E."/>
            <person name="Riano-Pachon D.M."/>
            <person name="Robert V."/>
            <person name="Roehrig J."/>
            <person name="Ruller R."/>
            <person name="Salamov A."/>
            <person name="Salih N.S."/>
            <person name="Samson R.A."/>
            <person name="Sandor E."/>
            <person name="Sanguinetti M."/>
            <person name="Schuetze T."/>
            <person name="Sepcic K."/>
            <person name="Shelest E."/>
            <person name="Sherlock G."/>
            <person name="Sophianopoulou V."/>
            <person name="Squina F.M."/>
            <person name="Sun H."/>
            <person name="Susca A."/>
            <person name="Todd R.B."/>
            <person name="Tsang A."/>
            <person name="Unkles S.E."/>
            <person name="van de Wiele N."/>
            <person name="van Rossen-Uffink D."/>
            <person name="Oliveira J.V."/>
            <person name="Vesth T.C."/>
            <person name="Visser J."/>
            <person name="Yu J.-H."/>
            <person name="Zhou M."/>
            <person name="Andersen M.R."/>
            <person name="Archer D.B."/>
            <person name="Baker S.E."/>
            <person name="Benoit I."/>
            <person name="Brakhage A.A."/>
            <person name="Braus G.H."/>
            <person name="Fischer R."/>
            <person name="Frisvad J.C."/>
            <person name="Goldman G.H."/>
            <person name="Houbraken J."/>
            <person name="Oakley B."/>
            <person name="Pocsi I."/>
            <person name="Scazzocchio C."/>
            <person name="Seiboth B."/>
            <person name="vanKuyk P.A."/>
            <person name="Wortman J."/>
            <person name="Dyer P.S."/>
            <person name="Grigoriev I.V."/>
        </authorList>
    </citation>
    <scope>NUCLEOTIDE SEQUENCE [LARGE SCALE GENOMIC DNA]</scope>
    <source>
        <strain evidence="3">CBS 583.65</strain>
    </source>
</reference>
<evidence type="ECO:0000313" key="2">
    <source>
        <dbReference type="EMBL" id="OJI96715.1"/>
    </source>
</evidence>
<dbReference type="STRING" id="1036611.A0A1L9P5A5"/>
<accession>A0A1L9P5A5</accession>
<sequence>MSTNALYLERDKANVSIVHLFLDKVWQEPKSPAVIDINSTISYEELHTAALSLASQLFHREYALEEPTGVLVNPGLWNIITQLAVVYAEGTIVPAYPDDSDEKILSKLKGMVQGVLADRFGMTKDKLRKYNGENTCQDL</sequence>
<dbReference type="AlphaFoldDB" id="A0A1L9P5A5"/>
<evidence type="ECO:0000259" key="1">
    <source>
        <dbReference type="Pfam" id="PF00501"/>
    </source>
</evidence>
<dbReference type="Pfam" id="PF00501">
    <property type="entry name" value="AMP-binding"/>
    <property type="match status" value="1"/>
</dbReference>
<evidence type="ECO:0000313" key="3">
    <source>
        <dbReference type="Proteomes" id="UP000184073"/>
    </source>
</evidence>
<organism evidence="2 3">
    <name type="scientific">Aspergillus versicolor CBS 583.65</name>
    <dbReference type="NCBI Taxonomy" id="1036611"/>
    <lineage>
        <taxon>Eukaryota</taxon>
        <taxon>Fungi</taxon>
        <taxon>Dikarya</taxon>
        <taxon>Ascomycota</taxon>
        <taxon>Pezizomycotina</taxon>
        <taxon>Eurotiomycetes</taxon>
        <taxon>Eurotiomycetidae</taxon>
        <taxon>Eurotiales</taxon>
        <taxon>Aspergillaceae</taxon>
        <taxon>Aspergillus</taxon>
        <taxon>Aspergillus subgen. Nidulantes</taxon>
    </lineage>
</organism>
<name>A0A1L9P5A5_ASPVE</name>